<dbReference type="InterPro" id="IPR023210">
    <property type="entry name" value="NADP_OxRdtase_dom"/>
</dbReference>
<accession>A0ABU1WMZ0</accession>
<gene>
    <name evidence="2" type="ORF">J2W49_002596</name>
</gene>
<dbReference type="Pfam" id="PF00248">
    <property type="entry name" value="Aldo_ket_red"/>
    <property type="match status" value="1"/>
</dbReference>
<dbReference type="Proteomes" id="UP001265700">
    <property type="component" value="Unassembled WGS sequence"/>
</dbReference>
<dbReference type="InterPro" id="IPR053135">
    <property type="entry name" value="AKR2_Oxidoreductase"/>
</dbReference>
<protein>
    <recommendedName>
        <fullName evidence="1">NADP-dependent oxidoreductase domain-containing protein</fullName>
    </recommendedName>
</protein>
<comment type="caution">
    <text evidence="2">The sequence shown here is derived from an EMBL/GenBank/DDBJ whole genome shotgun (WGS) entry which is preliminary data.</text>
</comment>
<dbReference type="RefSeq" id="WP_310316472.1">
    <property type="nucleotide sequence ID" value="NZ_JAVDWU010000005.1"/>
</dbReference>
<proteinExistence type="predicted"/>
<dbReference type="PANTHER" id="PTHR43312">
    <property type="entry name" value="D-THREO-ALDOSE 1-DEHYDROGENASE"/>
    <property type="match status" value="1"/>
</dbReference>
<dbReference type="EMBL" id="JAVDWU010000005">
    <property type="protein sequence ID" value="MDR7150633.1"/>
    <property type="molecule type" value="Genomic_DNA"/>
</dbReference>
<keyword evidence="3" id="KW-1185">Reference proteome</keyword>
<dbReference type="Gene3D" id="3.20.20.100">
    <property type="entry name" value="NADP-dependent oxidoreductase domain"/>
    <property type="match status" value="1"/>
</dbReference>
<dbReference type="SUPFAM" id="SSF51430">
    <property type="entry name" value="NAD(P)-linked oxidoreductase"/>
    <property type="match status" value="1"/>
</dbReference>
<reference evidence="2 3" key="1">
    <citation type="submission" date="2023-07" db="EMBL/GenBank/DDBJ databases">
        <title>Sorghum-associated microbial communities from plants grown in Nebraska, USA.</title>
        <authorList>
            <person name="Schachtman D."/>
        </authorList>
    </citation>
    <scope>NUCLEOTIDE SEQUENCE [LARGE SCALE GENOMIC DNA]</scope>
    <source>
        <strain evidence="2 3">4249</strain>
    </source>
</reference>
<sequence>MNTAATSLLTSRLGFGCGRLKGGGDKATSLRLVHAALDQGIRYFDTAPPYGLGASESVLGEALNGRQEEVIVATKAGLARPASPGLMQTARAIVKPLARWVPGLRNAVLKGMSRRASPGNFEFEFIARSFEASLTHLQRDRVDCLLLHEARPSDPLTPLQLLLDRYVASGQLGTYGSSTGEPASELVRFGAVLQYRCPAPGAADTTVAPSDVLHGALRFIAPAIGIALERDPQLKAQLASLLPAGTDPATATGSLALAYALARFESRVLLSTNQPPRLITTLEQVRHITASTEWRPAMLALHAALEQEAAP</sequence>
<organism evidence="2 3">
    <name type="scientific">Hydrogenophaga palleronii</name>
    <dbReference type="NCBI Taxonomy" id="65655"/>
    <lineage>
        <taxon>Bacteria</taxon>
        <taxon>Pseudomonadati</taxon>
        <taxon>Pseudomonadota</taxon>
        <taxon>Betaproteobacteria</taxon>
        <taxon>Burkholderiales</taxon>
        <taxon>Comamonadaceae</taxon>
        <taxon>Hydrogenophaga</taxon>
    </lineage>
</organism>
<feature type="domain" description="NADP-dependent oxidoreductase" evidence="1">
    <location>
        <begin position="12"/>
        <end position="179"/>
    </location>
</feature>
<evidence type="ECO:0000313" key="3">
    <source>
        <dbReference type="Proteomes" id="UP001265700"/>
    </source>
</evidence>
<evidence type="ECO:0000259" key="1">
    <source>
        <dbReference type="Pfam" id="PF00248"/>
    </source>
</evidence>
<evidence type="ECO:0000313" key="2">
    <source>
        <dbReference type="EMBL" id="MDR7150633.1"/>
    </source>
</evidence>
<dbReference type="PANTHER" id="PTHR43312:SF1">
    <property type="entry name" value="NADP-DEPENDENT OXIDOREDUCTASE DOMAIN-CONTAINING PROTEIN"/>
    <property type="match status" value="1"/>
</dbReference>
<dbReference type="InterPro" id="IPR036812">
    <property type="entry name" value="NAD(P)_OxRdtase_dom_sf"/>
</dbReference>
<name>A0ABU1WMZ0_9BURK</name>